<protein>
    <recommendedName>
        <fullName evidence="3">TraD/TraG TraM recognition site domain-containing protein</fullName>
    </recommendedName>
</protein>
<reference evidence="1 2" key="1">
    <citation type="submission" date="2015-02" db="EMBL/GenBank/DDBJ databases">
        <title>Draft genome sequence of Lactobacillus collinoides CUPV2371 isolated from a natural cider, the first genome sequence of a strain of this species.</title>
        <authorList>
            <person name="Puertas A.I."/>
            <person name="Spano G."/>
            <person name="Capozzi V."/>
            <person name="Lamontanara A."/>
            <person name="Orru L."/>
            <person name="Duenas M.T."/>
        </authorList>
    </citation>
    <scope>NUCLEOTIDE SEQUENCE [LARGE SCALE GENOMIC DNA]</scope>
    <source>
        <strain evidence="1 2">237</strain>
    </source>
</reference>
<dbReference type="OrthoDB" id="9758751at2"/>
<dbReference type="PATRIC" id="fig|33960.6.peg.3142"/>
<accession>A0A166GB40</accession>
<dbReference type="Gene3D" id="3.40.50.300">
    <property type="entry name" value="P-loop containing nucleotide triphosphate hydrolases"/>
    <property type="match status" value="1"/>
</dbReference>
<dbReference type="Proteomes" id="UP000076480">
    <property type="component" value="Unassembled WGS sequence"/>
</dbReference>
<evidence type="ECO:0008006" key="3">
    <source>
        <dbReference type="Google" id="ProtNLM"/>
    </source>
</evidence>
<proteinExistence type="predicted"/>
<comment type="caution">
    <text evidence="1">The sequence shown here is derived from an EMBL/GenBank/DDBJ whole genome shotgun (WGS) entry which is preliminary data.</text>
</comment>
<dbReference type="SUPFAM" id="SSF52540">
    <property type="entry name" value="P-loop containing nucleoside triphosphate hydrolases"/>
    <property type="match status" value="1"/>
</dbReference>
<dbReference type="EMBL" id="JYDC01000078">
    <property type="protein sequence ID" value="KZL37887.1"/>
    <property type="molecule type" value="Genomic_DNA"/>
</dbReference>
<dbReference type="RefSeq" id="WP_063285616.1">
    <property type="nucleotide sequence ID" value="NZ_JYDC01000078.1"/>
</dbReference>
<sequence length="188" mass="21286">MDNDPFDYSNQTFDWASYFGQSGQINIIQLTQYPDTVQKAIIEFLLWDLFNYSRMNSDKELVYPVFLDEVQNLSFKPDSPIVKILREGRKFGWSGIFATQSLKSIKDEVDAIYNAAEQIHFLPPENQTMTIASMLTSDKDERKGYTTALTKLKKGQCIVSGPALDAHGQLGKSVTTVDIDSLEERLGQ</sequence>
<dbReference type="PANTHER" id="PTHR30121">
    <property type="entry name" value="UNCHARACTERIZED PROTEIN YJGR-RELATED"/>
    <property type="match status" value="1"/>
</dbReference>
<name>A0A166GB40_SECCO</name>
<dbReference type="InterPro" id="IPR051162">
    <property type="entry name" value="T4SS_component"/>
</dbReference>
<gene>
    <name evidence="1" type="ORF">TY91_12300</name>
</gene>
<dbReference type="PANTHER" id="PTHR30121:SF6">
    <property type="entry name" value="SLR6007 PROTEIN"/>
    <property type="match status" value="1"/>
</dbReference>
<evidence type="ECO:0000313" key="2">
    <source>
        <dbReference type="Proteomes" id="UP000076480"/>
    </source>
</evidence>
<keyword evidence="2" id="KW-1185">Reference proteome</keyword>
<evidence type="ECO:0000313" key="1">
    <source>
        <dbReference type="EMBL" id="KZL37887.1"/>
    </source>
</evidence>
<dbReference type="AlphaFoldDB" id="A0A166GB40"/>
<dbReference type="InterPro" id="IPR027417">
    <property type="entry name" value="P-loop_NTPase"/>
</dbReference>
<organism evidence="1 2">
    <name type="scientific">Secundilactobacillus collinoides</name>
    <name type="common">Lactobacillus collinoides</name>
    <dbReference type="NCBI Taxonomy" id="33960"/>
    <lineage>
        <taxon>Bacteria</taxon>
        <taxon>Bacillati</taxon>
        <taxon>Bacillota</taxon>
        <taxon>Bacilli</taxon>
        <taxon>Lactobacillales</taxon>
        <taxon>Lactobacillaceae</taxon>
        <taxon>Secundilactobacillus</taxon>
    </lineage>
</organism>